<dbReference type="SMART" id="SM01342">
    <property type="entry name" value="TAN"/>
    <property type="match status" value="1"/>
</dbReference>
<feature type="domain" description="FAT" evidence="23">
    <location>
        <begin position="1837"/>
        <end position="2444"/>
    </location>
</feature>
<dbReference type="Gene3D" id="3.30.1010.10">
    <property type="entry name" value="Phosphatidylinositol 3-kinase Catalytic Subunit, Chain A, domain 4"/>
    <property type="match status" value="1"/>
</dbReference>
<evidence type="ECO:0000256" key="2">
    <source>
        <dbReference type="ARBA" id="ARBA00004574"/>
    </source>
</evidence>
<dbReference type="Pfam" id="PF00454">
    <property type="entry name" value="PI3_PI4_kinase"/>
    <property type="match status" value="1"/>
</dbReference>
<evidence type="ECO:0000256" key="21">
    <source>
        <dbReference type="SAM" id="Coils"/>
    </source>
</evidence>
<evidence type="ECO:0000256" key="9">
    <source>
        <dbReference type="ARBA" id="ARBA00022741"/>
    </source>
</evidence>
<dbReference type="InterPro" id="IPR038980">
    <property type="entry name" value="ATM_plant"/>
</dbReference>
<keyword evidence="12" id="KW-0067">ATP-binding</keyword>
<evidence type="ECO:0000256" key="10">
    <source>
        <dbReference type="ARBA" id="ARBA00022763"/>
    </source>
</evidence>
<proteinExistence type="inferred from homology"/>
<dbReference type="GO" id="GO:0000781">
    <property type="term" value="C:chromosome, telomeric region"/>
    <property type="evidence" value="ECO:0007669"/>
    <property type="project" value="UniProtKB-SubCell"/>
</dbReference>
<dbReference type="Pfam" id="PF02260">
    <property type="entry name" value="FATC"/>
    <property type="match status" value="1"/>
</dbReference>
<keyword evidence="11 25" id="KW-0418">Kinase</keyword>
<dbReference type="OrthoDB" id="381190at2759"/>
<dbReference type="PANTHER" id="PTHR37079:SF4">
    <property type="entry name" value="SERINE_THREONINE-PROTEIN KINASE ATM"/>
    <property type="match status" value="1"/>
</dbReference>
<accession>A0A9P8AK97</accession>
<protein>
    <recommendedName>
        <fullName evidence="5">Serine/threonine-protein kinase TEL1</fullName>
        <ecNumber evidence="4">2.7.11.1</ecNumber>
    </recommendedName>
    <alternativeName>
        <fullName evidence="15">ATM homolog</fullName>
    </alternativeName>
    <alternativeName>
        <fullName evidence="17 18">DNA-damage checkpoint kinase TEL1</fullName>
    </alternativeName>
    <alternativeName>
        <fullName evidence="6">Serine/threonine-protein kinase tel1</fullName>
    </alternativeName>
    <alternativeName>
        <fullName evidence="16">Telomere length regulation protein 1</fullName>
    </alternativeName>
</protein>
<dbReference type="InterPro" id="IPR044107">
    <property type="entry name" value="PIKKc_ATM"/>
</dbReference>
<dbReference type="Proteomes" id="UP000790833">
    <property type="component" value="Unassembled WGS sequence"/>
</dbReference>
<comment type="subcellular location">
    <subcellularLocation>
        <location evidence="2">Chromosome</location>
        <location evidence="2">Telomere</location>
    </subcellularLocation>
    <subcellularLocation>
        <location evidence="1">Nucleus</location>
    </subcellularLocation>
</comment>
<keyword evidence="7" id="KW-0723">Serine/threonine-protein kinase</keyword>
<keyword evidence="10" id="KW-0227">DNA damage</keyword>
<dbReference type="GO" id="GO:0035556">
    <property type="term" value="P:intracellular signal transduction"/>
    <property type="evidence" value="ECO:0007669"/>
    <property type="project" value="UniProtKB-ARBA"/>
</dbReference>
<dbReference type="EMBL" id="JAHMUF010000005">
    <property type="protein sequence ID" value="KAG7194927.1"/>
    <property type="molecule type" value="Genomic_DNA"/>
</dbReference>
<dbReference type="GO" id="GO:0006281">
    <property type="term" value="P:DNA repair"/>
    <property type="evidence" value="ECO:0007669"/>
    <property type="project" value="InterPro"/>
</dbReference>
<dbReference type="InterPro" id="IPR000403">
    <property type="entry name" value="PI3/4_kinase_cat_dom"/>
</dbReference>
<dbReference type="Pfam" id="PF11640">
    <property type="entry name" value="TAN"/>
    <property type="match status" value="1"/>
</dbReference>
<sequence>MSTLDISKIAIALGSTKIKDRSDALSLLEELTNSQTTINSKSFKIIGSAIFDSIERELEAINKTTRQKSGPAITRLERMTVVVRGLVEKSLLSENRVVRLNYGNYLDVILGFIKHFKLGVESGLNLTMESFTRIINSIVSQDGFVCHISYSEWYQIFSFITNGINNGITLIQYDQFNNRIVSQLLLSLCNLLNCSKNIPLNHLHIYTNDNYKLLLKILKKSAELPQLSPNTAITLIKIINKLIIGFCTEDIMFVHCLIFIGINLVLRFVRTNLDGLKTQMGIFLNLEQMHCFLDPTSFKQEPYQENDNFNSFTIELDKITYKLKLLVLDLLSVLEETSFTFKSSSLLLKYPTQISARPSQGILPSVYLSTGGLLNTFLLISGVAKLVNSFYLLKMLHNSILYDEEESLSSSSLSLLTSNKRRKVSSIISSFHAASSSIQFFKTLISNKNEPKSILLGLQLILIQSDLGMIKYDVSDSGSPSNELMKTSSGKNDDDEISGYDFSILLSDSFTKKSLLVVLLELIEILEYREWSFLCCRSILFWIPKITTNTFTKKTVSTFCDQLISKSMAYVNVLDVAADSIYICTKLCDNYLNQQHDLSPDLIKLLQNIDSKGPRNLCTSSYHFWYGCNMLLLKGSPTFNVFSLTESAQEWLISRMQHSQTGEYIYCQEFALFIEWLIGFEVSIPLRMLPLNPNHVGIGLECFNDKYMELFLFISKAETAEKTYHVNFPDYWHESMSISSSNDPSNFLLRLLHVPRISLQDPVSLLRWSFVLSQIATCLGNKKINEYVVETIESYTLSLVHEAHLLSMTSDQLLTYADSFCFKELSDVNHNYLKHYVPDFDSILPATTDSQSKNSLDLAVFSALDSAFDSVGQLQSPPALELSSSASSSSDALTEGQLAIYPLETLKKLKLVCSLVGLKVWESNRILDYIKPLKGITFASCVLYFLTELDKGILLSYGALDLPFLTTLIQGIGTKLLATKFDRFEVTQVLVCRFSCMIMEIIDDYSHANQEQFNKFKLNSEDITEWLVSSFNKGHFGTESALREYFMFSVNHSKYNEAEQFIGSFCKDLESTTNNLKASIKDSFVILLNHSKYPMTYYRDIYSQIGNFLNSMEQAISSCLILSWLGVHVNSISCPSLFNLLEGTKNLCLQPYIMAQLKNYVDYYEVSSAKDLFSLQKRELLTYWCHFNDIHLFPFGLLGFTSMNEFLSTNSTELVAIDVSTIKKKKGDDEATISIIEDLVAIKQSSEYSIIVDSIPLIIPFAYTRNGIRNKVFDYLKQKLGPNSKKEISAKITLIIYQILQYTNISKEPLTIETEGGKSQCDLSSNNHIVLEDISSLSITLATSLDLMSTLISRFSNDNNSKTEYWNSLAVVHFLLKRITCTLHKSFSLNVKVALIRRIKLVLLLSHKCNLHFKTLRVVINELMPLISHKELVEDVFKILNYLTRTNVFSLDHDRALVLAIQIIEGLLKNNNLNTKEYATLLLNIETNLSTSSHHELIHKILEICVNHLKFKETKLHPSLVEEFIAKEIMLFGDVKIQKLLIRLISAIFVVVKKAELDIGIGKETNPEVARFLLNFDEQSVGLLSDKFAYWRSQYLANHYLNGNKTEKLIVKREFETELSVPKFTDYCSTLNPIVKKILAILDNLARPSDSICSESILSVLVWKIEHNKKDLRKCITVDLLNEDFILPLDFHSCMLINSEEQDLEYSIDEFVEQMHNSNYLQAMEPSSLAKQLCLFILEKISTVTTIGPLISIGVIRVSEFGLSIFPFLLLFCIKAFGYDAVKDVMQFFETYMGLNSGSGSSLIKKMISDTIIMIRYGAKLEYPPFVEIYNKVNLILAISNCIETKSFRMALILLEDAYIKGTEIPQEVTLVIYESIDNEDMIYGSYETLNNTESLLRLINLGNQSSSTKSLYASARYDASLYSGGSGLGSAAYSDNLVKTLLSNGAMGISRALSKWEPGVSSSFEWGWKLNRWEQPTTATSIHSEPRYDELMYSLLQQVSVDHNEGLRFIESFSLPSTKCSSTKLSLKEISDKNELYLRSLAAIMSVKDILCVEDKEDVYKRINQFSRTTSWFLEDEFLRSEDILIARRNALQLLLNKQSTLHCDTFKLGALTEVIRYGNIARRNSSSDLQKTINSTMLLLEFLNGPGSPVPGVNAVVKFNTALSLWKQGMSVEAVNILKSLLLELNNNGVLLSFPIESMCLSKALINATLAEWLAISRQELPATIMSDYIEPTLEELEFNGINVHHHLVTVYRKFAHFCHSQYNSGLLQDKISLLYKRLEERKKEIDELKDHYGKTLVGSEEKRLAQKYYARLKQEYQVEHEELKKLRRLKETFAIMATPLYLKSVHVSSSSDSQRSVRDDFDKFFSLWFEDKNRSSDNLINKLASEIPSKYFCDWASQLVSRLEGMDSNDEFQDLLHKIIMNVSRDLPYHMLYPLMSLRISGLYEGDLSLNRKAVAANKIWRTLVQRESEEYISLMNYVDLFCNESVKLAEFKGSKGRSINLDKLDASIGDYWLHQLPYICPPTLIGESYGSVDNVPKMVLIKPRVIVAASGLSLPKVATFVLSDGTEHKMLFKHGSDDLRQDSIMEQVFSKVNLFLIANKETRKRNLRIRTYNAIPLGPKSGIIEFVNNTAALIDILKPLHDAYDSYKMDKCRTLMRDVQARDKAERVLTYQRITEKCTPKLHYFFMSEFGTPDSWFECILNYIHGVATTSFVGYMVGLGDRHCNNILIDKLSGEPVHIDLGVAFDLGKLLTVPETVPFRLTRDMVAGLGINGTKGAFTQSSEHVFRVLLDNKDHIMTILDVLKWDPLYSWSLSPLKRKKLQDTNTTNDRLKRGVQVDEYEAQRAINTVADKLTGGGLSVEATVRQLIQDATNPDNLALIYWGWSPFY</sequence>
<dbReference type="InterPro" id="IPR018936">
    <property type="entry name" value="PI3/4_kinase_CS"/>
</dbReference>
<evidence type="ECO:0000256" key="13">
    <source>
        <dbReference type="ARBA" id="ARBA00022895"/>
    </source>
</evidence>
<dbReference type="SUPFAM" id="SSF56112">
    <property type="entry name" value="Protein kinase-like (PK-like)"/>
    <property type="match status" value="1"/>
</dbReference>
<evidence type="ECO:0000256" key="16">
    <source>
        <dbReference type="ARBA" id="ARBA00030222"/>
    </source>
</evidence>
<dbReference type="SMART" id="SM00146">
    <property type="entry name" value="PI3Kc"/>
    <property type="match status" value="1"/>
</dbReference>
<dbReference type="PROSITE" id="PS51189">
    <property type="entry name" value="FAT"/>
    <property type="match status" value="1"/>
</dbReference>
<evidence type="ECO:0000256" key="17">
    <source>
        <dbReference type="ARBA" id="ARBA00031460"/>
    </source>
</evidence>
<keyword evidence="26" id="KW-1185">Reference proteome</keyword>
<keyword evidence="21" id="KW-0175">Coiled coil</keyword>
<dbReference type="Gene3D" id="1.10.1070.11">
    <property type="entry name" value="Phosphatidylinositol 3-/4-kinase, catalytic domain"/>
    <property type="match status" value="1"/>
</dbReference>
<evidence type="ECO:0000256" key="18">
    <source>
        <dbReference type="ARBA" id="ARBA00032467"/>
    </source>
</evidence>
<reference evidence="25" key="1">
    <citation type="submission" date="2021-03" db="EMBL/GenBank/DDBJ databases">
        <authorList>
            <person name="Palmer J.M."/>
        </authorList>
    </citation>
    <scope>NUCLEOTIDE SEQUENCE</scope>
    <source>
        <strain evidence="25">ARV_011</strain>
    </source>
</reference>
<evidence type="ECO:0000256" key="1">
    <source>
        <dbReference type="ARBA" id="ARBA00004123"/>
    </source>
</evidence>
<keyword evidence="9" id="KW-0547">Nucleotide-binding</keyword>
<evidence type="ECO:0000256" key="8">
    <source>
        <dbReference type="ARBA" id="ARBA00022679"/>
    </source>
</evidence>
<dbReference type="CDD" id="cd05171">
    <property type="entry name" value="PIKKc_ATM"/>
    <property type="match status" value="1"/>
</dbReference>
<evidence type="ECO:0000256" key="4">
    <source>
        <dbReference type="ARBA" id="ARBA00012513"/>
    </source>
</evidence>
<comment type="caution">
    <text evidence="25">The sequence shown here is derived from an EMBL/GenBank/DDBJ whole genome shotgun (WGS) entry which is preliminary data.</text>
</comment>
<feature type="domain" description="FATC" evidence="24">
    <location>
        <begin position="2860"/>
        <end position="2892"/>
    </location>
</feature>
<keyword evidence="13" id="KW-0779">Telomere</keyword>
<evidence type="ECO:0000313" key="26">
    <source>
        <dbReference type="Proteomes" id="UP000790833"/>
    </source>
</evidence>
<dbReference type="GO" id="GO:0004674">
    <property type="term" value="F:protein serine/threonine kinase activity"/>
    <property type="evidence" value="ECO:0007669"/>
    <property type="project" value="UniProtKB-KW"/>
</dbReference>
<evidence type="ECO:0000256" key="3">
    <source>
        <dbReference type="ARBA" id="ARBA00010769"/>
    </source>
</evidence>
<dbReference type="InterPro" id="IPR036940">
    <property type="entry name" value="PI3/4_kinase_cat_sf"/>
</dbReference>
<dbReference type="PANTHER" id="PTHR37079">
    <property type="entry name" value="SERINE/THREONINE-PROTEIN KINASE ATM"/>
    <property type="match status" value="1"/>
</dbReference>
<keyword evidence="13" id="KW-0158">Chromosome</keyword>
<dbReference type="SMART" id="SM01343">
    <property type="entry name" value="FATC"/>
    <property type="match status" value="1"/>
</dbReference>
<dbReference type="InterPro" id="IPR011009">
    <property type="entry name" value="Kinase-like_dom_sf"/>
</dbReference>
<comment type="similarity">
    <text evidence="3">Belongs to the PI3/PI4-kinase family. ATM subfamily.</text>
</comment>
<evidence type="ECO:0000256" key="6">
    <source>
        <dbReference type="ARBA" id="ARBA00020288"/>
    </source>
</evidence>
<evidence type="ECO:0000256" key="19">
    <source>
        <dbReference type="ARBA" id="ARBA00047899"/>
    </source>
</evidence>
<dbReference type="GO" id="GO:0005634">
    <property type="term" value="C:nucleus"/>
    <property type="evidence" value="ECO:0007669"/>
    <property type="project" value="UniProtKB-SubCell"/>
</dbReference>
<gene>
    <name evidence="25" type="primary">TEL1</name>
    <name evidence="25" type="ORF">KQ657_004035</name>
</gene>
<feature type="coiled-coil region" evidence="21">
    <location>
        <begin position="2274"/>
        <end position="2332"/>
    </location>
</feature>
<evidence type="ECO:0000256" key="7">
    <source>
        <dbReference type="ARBA" id="ARBA00022527"/>
    </source>
</evidence>
<dbReference type="InterPro" id="IPR003152">
    <property type="entry name" value="FATC_dom"/>
</dbReference>
<dbReference type="InterPro" id="IPR014009">
    <property type="entry name" value="PIK_FAT"/>
</dbReference>
<evidence type="ECO:0000259" key="23">
    <source>
        <dbReference type="PROSITE" id="PS51189"/>
    </source>
</evidence>
<dbReference type="PROSITE" id="PS51190">
    <property type="entry name" value="FATC"/>
    <property type="match status" value="1"/>
</dbReference>
<evidence type="ECO:0000259" key="22">
    <source>
        <dbReference type="PROSITE" id="PS50290"/>
    </source>
</evidence>
<evidence type="ECO:0000256" key="20">
    <source>
        <dbReference type="ARBA" id="ARBA00048679"/>
    </source>
</evidence>
<dbReference type="PROSITE" id="PS50290">
    <property type="entry name" value="PI3_4_KINASE_3"/>
    <property type="match status" value="1"/>
</dbReference>
<evidence type="ECO:0000256" key="14">
    <source>
        <dbReference type="ARBA" id="ARBA00023242"/>
    </source>
</evidence>
<dbReference type="GeneID" id="66117409"/>
<dbReference type="RefSeq" id="XP_043050474.1">
    <property type="nucleotide sequence ID" value="XM_043194723.1"/>
</dbReference>
<evidence type="ECO:0000256" key="11">
    <source>
        <dbReference type="ARBA" id="ARBA00022777"/>
    </source>
</evidence>
<evidence type="ECO:0000256" key="15">
    <source>
        <dbReference type="ARBA" id="ARBA00030020"/>
    </source>
</evidence>
<organism evidence="25 26">
    <name type="scientific">Scheffersomyces spartinae</name>
    <dbReference type="NCBI Taxonomy" id="45513"/>
    <lineage>
        <taxon>Eukaryota</taxon>
        <taxon>Fungi</taxon>
        <taxon>Dikarya</taxon>
        <taxon>Ascomycota</taxon>
        <taxon>Saccharomycotina</taxon>
        <taxon>Pichiomycetes</taxon>
        <taxon>Debaryomycetaceae</taxon>
        <taxon>Scheffersomyces</taxon>
    </lineage>
</organism>
<dbReference type="EC" id="2.7.11.1" evidence="4"/>
<comment type="catalytic activity">
    <reaction evidence="19">
        <text>L-threonyl-[protein] + ATP = O-phospho-L-threonyl-[protein] + ADP + H(+)</text>
        <dbReference type="Rhea" id="RHEA:46608"/>
        <dbReference type="Rhea" id="RHEA-COMP:11060"/>
        <dbReference type="Rhea" id="RHEA-COMP:11605"/>
        <dbReference type="ChEBI" id="CHEBI:15378"/>
        <dbReference type="ChEBI" id="CHEBI:30013"/>
        <dbReference type="ChEBI" id="CHEBI:30616"/>
        <dbReference type="ChEBI" id="CHEBI:61977"/>
        <dbReference type="ChEBI" id="CHEBI:456216"/>
        <dbReference type="EC" id="2.7.11.1"/>
    </reaction>
</comment>
<dbReference type="InterPro" id="IPR021668">
    <property type="entry name" value="TAN"/>
</dbReference>
<evidence type="ECO:0000313" key="25">
    <source>
        <dbReference type="EMBL" id="KAG7194927.1"/>
    </source>
</evidence>
<evidence type="ECO:0000259" key="24">
    <source>
        <dbReference type="PROSITE" id="PS51190"/>
    </source>
</evidence>
<keyword evidence="8" id="KW-0808">Transferase</keyword>
<comment type="catalytic activity">
    <reaction evidence="20">
        <text>L-seryl-[protein] + ATP = O-phospho-L-seryl-[protein] + ADP + H(+)</text>
        <dbReference type="Rhea" id="RHEA:17989"/>
        <dbReference type="Rhea" id="RHEA-COMP:9863"/>
        <dbReference type="Rhea" id="RHEA-COMP:11604"/>
        <dbReference type="ChEBI" id="CHEBI:15378"/>
        <dbReference type="ChEBI" id="CHEBI:29999"/>
        <dbReference type="ChEBI" id="CHEBI:30616"/>
        <dbReference type="ChEBI" id="CHEBI:83421"/>
        <dbReference type="ChEBI" id="CHEBI:456216"/>
        <dbReference type="EC" id="2.7.11.1"/>
    </reaction>
</comment>
<evidence type="ECO:0000256" key="5">
    <source>
        <dbReference type="ARBA" id="ARBA00014619"/>
    </source>
</evidence>
<evidence type="ECO:0000256" key="12">
    <source>
        <dbReference type="ARBA" id="ARBA00022840"/>
    </source>
</evidence>
<dbReference type="PROSITE" id="PS00915">
    <property type="entry name" value="PI3_4_KINASE_1"/>
    <property type="match status" value="1"/>
</dbReference>
<feature type="domain" description="PI3K/PI4K catalytic" evidence="22">
    <location>
        <begin position="2546"/>
        <end position="2854"/>
    </location>
</feature>
<dbReference type="GO" id="GO:0005524">
    <property type="term" value="F:ATP binding"/>
    <property type="evidence" value="ECO:0007669"/>
    <property type="project" value="UniProtKB-KW"/>
</dbReference>
<name>A0A9P8AK97_9ASCO</name>
<keyword evidence="14" id="KW-0539">Nucleus</keyword>